<reference evidence="1 2" key="1">
    <citation type="submission" date="2018-10" db="EMBL/GenBank/DDBJ databases">
        <title>Comamonadaceae CDC group NO-1 genome sequencing and assembly.</title>
        <authorList>
            <person name="Bernier A.-M."/>
            <person name="Bernard K."/>
        </authorList>
    </citation>
    <scope>NUCLEOTIDE SEQUENCE [LARGE SCALE GENOMIC DNA]</scope>
    <source>
        <strain evidence="1 2">NML180581</strain>
    </source>
</reference>
<dbReference type="RefSeq" id="WP_122247241.1">
    <property type="nucleotide sequence ID" value="NZ_RDQK01000001.1"/>
</dbReference>
<evidence type="ECO:0000313" key="2">
    <source>
        <dbReference type="Proteomes" id="UP000281171"/>
    </source>
</evidence>
<organism evidence="1 2">
    <name type="scientific">Allofranklinella schreckenbergeri</name>
    <dbReference type="NCBI Taxonomy" id="1076744"/>
    <lineage>
        <taxon>Bacteria</taxon>
        <taxon>Pseudomonadati</taxon>
        <taxon>Pseudomonadota</taxon>
        <taxon>Betaproteobacteria</taxon>
        <taxon>Burkholderiales</taxon>
        <taxon>Comamonadaceae</taxon>
        <taxon>Allofranklinella</taxon>
    </lineage>
</organism>
<evidence type="ECO:0000313" key="1">
    <source>
        <dbReference type="EMBL" id="RMX11754.1"/>
    </source>
</evidence>
<proteinExistence type="predicted"/>
<dbReference type="Proteomes" id="UP000281171">
    <property type="component" value="Unassembled WGS sequence"/>
</dbReference>
<accession>A0A3M6R927</accession>
<name>A0A3M6R927_9BURK</name>
<protein>
    <submittedName>
        <fullName evidence="1">Uncharacterized protein</fullName>
    </submittedName>
</protein>
<comment type="caution">
    <text evidence="1">The sequence shown here is derived from an EMBL/GenBank/DDBJ whole genome shotgun (WGS) entry which is preliminary data.</text>
</comment>
<sequence>MKSARKPKRTTAPDWTPKAMGLAEDKYQAALRYLFDRPVPARHGQEWYWNWDGTEAPFDATPLEWTRIQTVLFANAGRDLAPYSDEQVGMGLNHVMSNDAGDIPLAAIDLSVPLAEAMRMMQDFPRLWQDCIGPRPAHMHTASGHEPGRLGFVCHMWFDVWPTFHLARQRFENLSAVSAREGKKRVGVGCKAQNAAGPGGPARLCNAADRPNPLHRPPCRDRGQALLWRDAMWHVLSAMLDVPCRAMQIAALHGLGHEGEHLQREREIHARIDGFIQSLRGQGQELADYARAAQCGQVL</sequence>
<dbReference type="AlphaFoldDB" id="A0A3M6R927"/>
<gene>
    <name evidence="1" type="ORF">EBQ24_00440</name>
</gene>
<dbReference type="EMBL" id="RDQK01000001">
    <property type="protein sequence ID" value="RMX11754.1"/>
    <property type="molecule type" value="Genomic_DNA"/>
</dbReference>